<dbReference type="SUPFAM" id="SSF51556">
    <property type="entry name" value="Metallo-dependent hydrolases"/>
    <property type="match status" value="1"/>
</dbReference>
<dbReference type="InterPro" id="IPR011059">
    <property type="entry name" value="Metal-dep_hydrolase_composite"/>
</dbReference>
<feature type="non-terminal residue" evidence="3">
    <location>
        <position position="116"/>
    </location>
</feature>
<keyword evidence="1" id="KW-0665">Pyrimidine biosynthesis</keyword>
<dbReference type="GO" id="GO:0005737">
    <property type="term" value="C:cytoplasm"/>
    <property type="evidence" value="ECO:0007669"/>
    <property type="project" value="TreeGrafter"/>
</dbReference>
<dbReference type="Gene3D" id="3.20.20.140">
    <property type="entry name" value="Metal-dependent hydrolases"/>
    <property type="match status" value="1"/>
</dbReference>
<dbReference type="GO" id="GO:0006145">
    <property type="term" value="P:purine nucleobase catabolic process"/>
    <property type="evidence" value="ECO:0007669"/>
    <property type="project" value="TreeGrafter"/>
</dbReference>
<dbReference type="InterPro" id="IPR024403">
    <property type="entry name" value="DHOase_cat"/>
</dbReference>
<dbReference type="GO" id="GO:0004038">
    <property type="term" value="F:allantoinase activity"/>
    <property type="evidence" value="ECO:0007669"/>
    <property type="project" value="TreeGrafter"/>
</dbReference>
<dbReference type="InterPro" id="IPR050138">
    <property type="entry name" value="DHOase/Allantoinase_Hydrolase"/>
</dbReference>
<accession>A0A383E0V1</accession>
<proteinExistence type="predicted"/>
<protein>
    <recommendedName>
        <fullName evidence="2">Dihydroorotase catalytic domain-containing protein</fullName>
    </recommendedName>
</protein>
<dbReference type="AlphaFoldDB" id="A0A383E0V1"/>
<dbReference type="PANTHER" id="PTHR43668">
    <property type="entry name" value="ALLANTOINASE"/>
    <property type="match status" value="1"/>
</dbReference>
<evidence type="ECO:0000313" key="3">
    <source>
        <dbReference type="EMBL" id="SVE50457.1"/>
    </source>
</evidence>
<dbReference type="SUPFAM" id="SSF51338">
    <property type="entry name" value="Composite domain of metallo-dependent hydrolases"/>
    <property type="match status" value="1"/>
</dbReference>
<sequence>MASLLIKEVLLVNEGRTCECDVLIRNGRIQQLASNINATKSDQVIAGNGRYLLPGMIDDQVHFREPGLTHKGDIATESAAAVAGGITSFMDMPNVVPKTTSRELLAERYALAEGRA</sequence>
<evidence type="ECO:0000256" key="1">
    <source>
        <dbReference type="ARBA" id="ARBA00022975"/>
    </source>
</evidence>
<name>A0A383E0V1_9ZZZZ</name>
<dbReference type="InterPro" id="IPR032466">
    <property type="entry name" value="Metal_Hydrolase"/>
</dbReference>
<dbReference type="PANTHER" id="PTHR43668:SF4">
    <property type="entry name" value="ALLANTOINASE"/>
    <property type="match status" value="1"/>
</dbReference>
<organism evidence="3">
    <name type="scientific">marine metagenome</name>
    <dbReference type="NCBI Taxonomy" id="408172"/>
    <lineage>
        <taxon>unclassified sequences</taxon>
        <taxon>metagenomes</taxon>
        <taxon>ecological metagenomes</taxon>
    </lineage>
</organism>
<evidence type="ECO:0000259" key="2">
    <source>
        <dbReference type="Pfam" id="PF12890"/>
    </source>
</evidence>
<reference evidence="3" key="1">
    <citation type="submission" date="2018-05" db="EMBL/GenBank/DDBJ databases">
        <authorList>
            <person name="Lanie J.A."/>
            <person name="Ng W.-L."/>
            <person name="Kazmierczak K.M."/>
            <person name="Andrzejewski T.M."/>
            <person name="Davidsen T.M."/>
            <person name="Wayne K.J."/>
            <person name="Tettelin H."/>
            <person name="Glass J.I."/>
            <person name="Rusch D."/>
            <person name="Podicherti R."/>
            <person name="Tsui H.-C.T."/>
            <person name="Winkler M.E."/>
        </authorList>
    </citation>
    <scope>NUCLEOTIDE SEQUENCE</scope>
</reference>
<dbReference type="EMBL" id="UINC01221918">
    <property type="protein sequence ID" value="SVE50457.1"/>
    <property type="molecule type" value="Genomic_DNA"/>
</dbReference>
<dbReference type="Pfam" id="PF12890">
    <property type="entry name" value="DHOase"/>
    <property type="match status" value="1"/>
</dbReference>
<feature type="domain" description="Dihydroorotase catalytic" evidence="2">
    <location>
        <begin position="49"/>
        <end position="102"/>
    </location>
</feature>
<gene>
    <name evidence="3" type="ORF">METZ01_LOCUS503311</name>
</gene>